<protein>
    <submittedName>
        <fullName evidence="1">Uncharacterized protein</fullName>
    </submittedName>
</protein>
<dbReference type="Proteomes" id="UP000317243">
    <property type="component" value="Unassembled WGS sequence"/>
</dbReference>
<gene>
    <name evidence="1" type="ORF">KOR42_23920</name>
</gene>
<proteinExistence type="predicted"/>
<comment type="caution">
    <text evidence="1">The sequence shown here is derived from an EMBL/GenBank/DDBJ whole genome shotgun (WGS) entry which is preliminary data.</text>
</comment>
<organism evidence="1 2">
    <name type="scientific">Thalassoglobus neptunius</name>
    <dbReference type="NCBI Taxonomy" id="1938619"/>
    <lineage>
        <taxon>Bacteria</taxon>
        <taxon>Pseudomonadati</taxon>
        <taxon>Planctomycetota</taxon>
        <taxon>Planctomycetia</taxon>
        <taxon>Planctomycetales</taxon>
        <taxon>Planctomycetaceae</taxon>
        <taxon>Thalassoglobus</taxon>
    </lineage>
</organism>
<keyword evidence="2" id="KW-1185">Reference proteome</keyword>
<name>A0A5C5X9Z8_9PLAN</name>
<sequence length="78" mass="8840">MLATSQSVFLESLAKQHTEFSQKELGSVFGRTLQAAIDAVAFFVATQFYQDRWEGFCLQQSDGFRGLVRTQNIQNSCR</sequence>
<dbReference type="AlphaFoldDB" id="A0A5C5X9Z8"/>
<accession>A0A5C5X9Z8</accession>
<dbReference type="EMBL" id="SIHI01000001">
    <property type="protein sequence ID" value="TWT59005.1"/>
    <property type="molecule type" value="Genomic_DNA"/>
</dbReference>
<evidence type="ECO:0000313" key="1">
    <source>
        <dbReference type="EMBL" id="TWT59005.1"/>
    </source>
</evidence>
<evidence type="ECO:0000313" key="2">
    <source>
        <dbReference type="Proteomes" id="UP000317243"/>
    </source>
</evidence>
<reference evidence="1 2" key="1">
    <citation type="submission" date="2019-02" db="EMBL/GenBank/DDBJ databases">
        <title>Deep-cultivation of Planctomycetes and their phenomic and genomic characterization uncovers novel biology.</title>
        <authorList>
            <person name="Wiegand S."/>
            <person name="Jogler M."/>
            <person name="Boedeker C."/>
            <person name="Pinto D."/>
            <person name="Vollmers J."/>
            <person name="Rivas-Marin E."/>
            <person name="Kohn T."/>
            <person name="Peeters S.H."/>
            <person name="Heuer A."/>
            <person name="Rast P."/>
            <person name="Oberbeckmann S."/>
            <person name="Bunk B."/>
            <person name="Jeske O."/>
            <person name="Meyerdierks A."/>
            <person name="Storesund J.E."/>
            <person name="Kallscheuer N."/>
            <person name="Luecker S."/>
            <person name="Lage O.M."/>
            <person name="Pohl T."/>
            <person name="Merkel B.J."/>
            <person name="Hornburger P."/>
            <person name="Mueller R.-W."/>
            <person name="Bruemmer F."/>
            <person name="Labrenz M."/>
            <person name="Spormann A.M."/>
            <person name="Op Den Camp H."/>
            <person name="Overmann J."/>
            <person name="Amann R."/>
            <person name="Jetten M.S.M."/>
            <person name="Mascher T."/>
            <person name="Medema M.H."/>
            <person name="Devos D.P."/>
            <person name="Kaster A.-K."/>
            <person name="Ovreas L."/>
            <person name="Rohde M."/>
            <person name="Galperin M.Y."/>
            <person name="Jogler C."/>
        </authorList>
    </citation>
    <scope>NUCLEOTIDE SEQUENCE [LARGE SCALE GENOMIC DNA]</scope>
    <source>
        <strain evidence="1 2">KOR42</strain>
    </source>
</reference>